<dbReference type="PANTHER" id="PTHR42886:SF29">
    <property type="entry name" value="PUMMELIG, ISOFORM A"/>
    <property type="match status" value="1"/>
</dbReference>
<dbReference type="InterPro" id="IPR029058">
    <property type="entry name" value="AB_hydrolase_fold"/>
</dbReference>
<dbReference type="InterPro" id="IPR000073">
    <property type="entry name" value="AB_hydrolase_1"/>
</dbReference>
<reference evidence="2 3" key="1">
    <citation type="submission" date="2023-07" db="EMBL/GenBank/DDBJ databases">
        <title>Comparative genomics of wheat-associated soil bacteria to identify genetic determinants of phenazine resistance.</title>
        <authorList>
            <person name="Mouncey N."/>
        </authorList>
    </citation>
    <scope>NUCLEOTIDE SEQUENCE [LARGE SCALE GENOMIC DNA]</scope>
    <source>
        <strain evidence="2 3">B2I6</strain>
    </source>
</reference>
<dbReference type="PANTHER" id="PTHR42886">
    <property type="entry name" value="RE40534P-RELATED"/>
    <property type="match status" value="1"/>
</dbReference>
<dbReference type="EMBL" id="JAUSWV010000002">
    <property type="protein sequence ID" value="MDQ0584358.1"/>
    <property type="molecule type" value="Genomic_DNA"/>
</dbReference>
<dbReference type="Pfam" id="PF00561">
    <property type="entry name" value="Abhydrolase_1"/>
    <property type="match status" value="1"/>
</dbReference>
<dbReference type="Proteomes" id="UP001230654">
    <property type="component" value="Unassembled WGS sequence"/>
</dbReference>
<accession>A0ABU0NYX3</accession>
<evidence type="ECO:0000313" key="3">
    <source>
        <dbReference type="Proteomes" id="UP001230654"/>
    </source>
</evidence>
<feature type="domain" description="AB hydrolase-1" evidence="1">
    <location>
        <begin position="45"/>
        <end position="197"/>
    </location>
</feature>
<gene>
    <name evidence="2" type="ORF">QF030_006536</name>
</gene>
<keyword evidence="3" id="KW-1185">Reference proteome</keyword>
<protein>
    <submittedName>
        <fullName evidence="2">Pimeloyl-ACP methyl ester carboxylesterase</fullName>
    </submittedName>
</protein>
<dbReference type="SUPFAM" id="SSF53474">
    <property type="entry name" value="alpha/beta-Hydrolases"/>
    <property type="match status" value="1"/>
</dbReference>
<name>A0ABU0NYX3_STRRH</name>
<proteinExistence type="predicted"/>
<sequence length="410" mass="44693">MAMPSLVLKEHLVAHVSKIPANFNDPVQLPVREYDGTHGSNPHKPVLMLHGRSVPALAGFDLAPVPDGHATRYSWAQELAQDGYDVFVMDLQGSGRSPRPKVMDEACNANPAQQQAVLVPHPLPEPCSVLPPYPHELGNTESEAAELEAVVKYIRALPGLDKPIRFVGWSAAALVMGPYTLRHPEDVESLFLLAPVFPPKGRWSGNPADPFGRPSGVSTLPVSLPANQFGFPMHVAGKTGFKTSLASTPALWEPGIDERAWDACVQDDPVGSKWGPEEAPGVYEGVLRYRNTYSWGWNSQTAPYENPVGTRVLGKRIPLLIAYGELDRTANSPATFPDVLRFSVPALYDAVKGPKTLMFCLAGAGHSLVWETTAKTVHHFSKQWFKNSKVEGLANGSYFRETDGELIPLP</sequence>
<evidence type="ECO:0000313" key="2">
    <source>
        <dbReference type="EMBL" id="MDQ0584358.1"/>
    </source>
</evidence>
<comment type="caution">
    <text evidence="2">The sequence shown here is derived from an EMBL/GenBank/DDBJ whole genome shotgun (WGS) entry which is preliminary data.</text>
</comment>
<dbReference type="RefSeq" id="WP_373428840.1">
    <property type="nucleotide sequence ID" value="NZ_JAUSWV010000002.1"/>
</dbReference>
<dbReference type="Gene3D" id="3.40.50.1820">
    <property type="entry name" value="alpha/beta hydrolase"/>
    <property type="match status" value="1"/>
</dbReference>
<organism evidence="2 3">
    <name type="scientific">Streptomyces rishiriensis</name>
    <dbReference type="NCBI Taxonomy" id="68264"/>
    <lineage>
        <taxon>Bacteria</taxon>
        <taxon>Bacillati</taxon>
        <taxon>Actinomycetota</taxon>
        <taxon>Actinomycetes</taxon>
        <taxon>Kitasatosporales</taxon>
        <taxon>Streptomycetaceae</taxon>
        <taxon>Streptomyces</taxon>
    </lineage>
</organism>
<evidence type="ECO:0000259" key="1">
    <source>
        <dbReference type="Pfam" id="PF00561"/>
    </source>
</evidence>